<feature type="transmembrane region" description="Helical" evidence="9">
    <location>
        <begin position="40"/>
        <end position="63"/>
    </location>
</feature>
<keyword evidence="3" id="KW-1003">Cell membrane</keyword>
<evidence type="ECO:0000256" key="2">
    <source>
        <dbReference type="ARBA" id="ARBA00022448"/>
    </source>
</evidence>
<keyword evidence="5 9" id="KW-0812">Transmembrane</keyword>
<accession>A0ABN0NYE1</accession>
<evidence type="ECO:0000256" key="3">
    <source>
        <dbReference type="ARBA" id="ARBA00022475"/>
    </source>
</evidence>
<feature type="transmembrane region" description="Helical" evidence="9">
    <location>
        <begin position="114"/>
        <end position="136"/>
    </location>
</feature>
<feature type="transmembrane region" description="Helical" evidence="9">
    <location>
        <begin position="75"/>
        <end position="93"/>
    </location>
</feature>
<organism evidence="11 12">
    <name type="scientific">Treponema lecithinolyticum ATCC 700332</name>
    <dbReference type="NCBI Taxonomy" id="1321815"/>
    <lineage>
        <taxon>Bacteria</taxon>
        <taxon>Pseudomonadati</taxon>
        <taxon>Spirochaetota</taxon>
        <taxon>Spirochaetia</taxon>
        <taxon>Spirochaetales</taxon>
        <taxon>Treponemataceae</taxon>
        <taxon>Treponema</taxon>
    </lineage>
</organism>
<dbReference type="Proteomes" id="UP000016649">
    <property type="component" value="Unassembled WGS sequence"/>
</dbReference>
<dbReference type="PANTHER" id="PTHR35011:SF2">
    <property type="entry name" value="2,3-DIKETO-L-GULONATE TRAP TRANSPORTER SMALL PERMEASE PROTEIN YIAM"/>
    <property type="match status" value="1"/>
</dbReference>
<dbReference type="Pfam" id="PF04290">
    <property type="entry name" value="DctQ"/>
    <property type="match status" value="1"/>
</dbReference>
<protein>
    <submittedName>
        <fullName evidence="11">TRAP transporter, DctQ-like membrane protein</fullName>
    </submittedName>
</protein>
<evidence type="ECO:0000256" key="6">
    <source>
        <dbReference type="ARBA" id="ARBA00022989"/>
    </source>
</evidence>
<evidence type="ECO:0000256" key="9">
    <source>
        <dbReference type="SAM" id="Phobius"/>
    </source>
</evidence>
<evidence type="ECO:0000256" key="1">
    <source>
        <dbReference type="ARBA" id="ARBA00004429"/>
    </source>
</evidence>
<comment type="similarity">
    <text evidence="8">Belongs to the TRAP transporter small permease family.</text>
</comment>
<feature type="domain" description="Tripartite ATP-independent periplasmic transporters DctQ component" evidence="10">
    <location>
        <begin position="50"/>
        <end position="180"/>
    </location>
</feature>
<proteinExistence type="inferred from homology"/>
<evidence type="ECO:0000313" key="11">
    <source>
        <dbReference type="EMBL" id="ERJ93074.1"/>
    </source>
</evidence>
<comment type="subcellular location">
    <subcellularLocation>
        <location evidence="1">Cell inner membrane</location>
        <topology evidence="1">Multi-pass membrane protein</topology>
    </subcellularLocation>
</comment>
<reference evidence="11 12" key="1">
    <citation type="submission" date="2013-08" db="EMBL/GenBank/DDBJ databases">
        <authorList>
            <person name="Weinstock G."/>
            <person name="Sodergren E."/>
            <person name="Wylie T."/>
            <person name="Fulton L."/>
            <person name="Fulton R."/>
            <person name="Fronick C."/>
            <person name="O'Laughlin M."/>
            <person name="Godfrey J."/>
            <person name="Miner T."/>
            <person name="Herter B."/>
            <person name="Appelbaum E."/>
            <person name="Cordes M."/>
            <person name="Lek S."/>
            <person name="Wollam A."/>
            <person name="Pepin K.H."/>
            <person name="Palsikar V.B."/>
            <person name="Mitreva M."/>
            <person name="Wilson R.K."/>
        </authorList>
    </citation>
    <scope>NUCLEOTIDE SEQUENCE [LARGE SCALE GENOMIC DNA]</scope>
    <source>
        <strain evidence="11 12">ATCC 700332</strain>
    </source>
</reference>
<evidence type="ECO:0000256" key="4">
    <source>
        <dbReference type="ARBA" id="ARBA00022519"/>
    </source>
</evidence>
<comment type="caution">
    <text evidence="11">The sequence shown here is derived from an EMBL/GenBank/DDBJ whole genome shotgun (WGS) entry which is preliminary data.</text>
</comment>
<keyword evidence="7 9" id="KW-0472">Membrane</keyword>
<evidence type="ECO:0000259" key="10">
    <source>
        <dbReference type="Pfam" id="PF04290"/>
    </source>
</evidence>
<evidence type="ECO:0000313" key="12">
    <source>
        <dbReference type="Proteomes" id="UP000016649"/>
    </source>
</evidence>
<dbReference type="InterPro" id="IPR007387">
    <property type="entry name" value="TRAP_DctQ"/>
</dbReference>
<feature type="transmembrane region" description="Helical" evidence="9">
    <location>
        <begin position="6"/>
        <end position="28"/>
    </location>
</feature>
<evidence type="ECO:0000256" key="8">
    <source>
        <dbReference type="ARBA" id="ARBA00038436"/>
    </source>
</evidence>
<evidence type="ECO:0000256" key="5">
    <source>
        <dbReference type="ARBA" id="ARBA00022692"/>
    </source>
</evidence>
<evidence type="ECO:0000256" key="7">
    <source>
        <dbReference type="ARBA" id="ARBA00023136"/>
    </source>
</evidence>
<gene>
    <name evidence="11" type="ORF">HMPREF9193_01296</name>
</gene>
<dbReference type="InterPro" id="IPR055348">
    <property type="entry name" value="DctQ"/>
</dbReference>
<dbReference type="PANTHER" id="PTHR35011">
    <property type="entry name" value="2,3-DIKETO-L-GULONATE TRAP TRANSPORTER SMALL PERMEASE PROTEIN YIAM"/>
    <property type="match status" value="1"/>
</dbReference>
<keyword evidence="6 9" id="KW-1133">Transmembrane helix</keyword>
<sequence>MQDNVLRIVILRFIFLPFYGGLFMLKILKVINDIITKITQTALVFFMSGMVVLIFVQVIYRYILKEPLSWSEELATYFFSGIIFFGAVILYRDEKHINMSMLLDAIKNKTVKKVIKIAADLLIIIFLCTMTFYTYPLARDILALGGVSPSIGWLKLGLIFMIVPVGSLLSLLMMLEVLLKTIVIKGEK</sequence>
<keyword evidence="4" id="KW-0997">Cell inner membrane</keyword>
<feature type="transmembrane region" description="Helical" evidence="9">
    <location>
        <begin position="156"/>
        <end position="179"/>
    </location>
</feature>
<name>A0ABN0NYE1_TRELE</name>
<dbReference type="EMBL" id="AWVH01000031">
    <property type="protein sequence ID" value="ERJ93074.1"/>
    <property type="molecule type" value="Genomic_DNA"/>
</dbReference>
<keyword evidence="2" id="KW-0813">Transport</keyword>
<keyword evidence="12" id="KW-1185">Reference proteome</keyword>